<keyword evidence="1" id="KW-0812">Transmembrane</keyword>
<accession>A0AAW2GVZ0</accession>
<name>A0AAW2GVZ0_9HYME</name>
<evidence type="ECO:0000256" key="1">
    <source>
        <dbReference type="SAM" id="Phobius"/>
    </source>
</evidence>
<evidence type="ECO:0000313" key="2">
    <source>
        <dbReference type="EMBL" id="KAL0131368.1"/>
    </source>
</evidence>
<keyword evidence="3" id="KW-1185">Reference proteome</keyword>
<evidence type="ECO:0000313" key="3">
    <source>
        <dbReference type="Proteomes" id="UP001430953"/>
    </source>
</evidence>
<keyword evidence="1" id="KW-1133">Transmembrane helix</keyword>
<reference evidence="2 3" key="1">
    <citation type="submission" date="2023-03" db="EMBL/GenBank/DDBJ databases">
        <title>High recombination rates correlate with genetic variation in Cardiocondyla obscurior ants.</title>
        <authorList>
            <person name="Errbii M."/>
        </authorList>
    </citation>
    <scope>NUCLEOTIDE SEQUENCE [LARGE SCALE GENOMIC DNA]</scope>
    <source>
        <strain evidence="2">Alpha-2009</strain>
        <tissue evidence="2">Whole body</tissue>
    </source>
</reference>
<dbReference type="AlphaFoldDB" id="A0AAW2GVZ0"/>
<organism evidence="2 3">
    <name type="scientific">Cardiocondyla obscurior</name>
    <dbReference type="NCBI Taxonomy" id="286306"/>
    <lineage>
        <taxon>Eukaryota</taxon>
        <taxon>Metazoa</taxon>
        <taxon>Ecdysozoa</taxon>
        <taxon>Arthropoda</taxon>
        <taxon>Hexapoda</taxon>
        <taxon>Insecta</taxon>
        <taxon>Pterygota</taxon>
        <taxon>Neoptera</taxon>
        <taxon>Endopterygota</taxon>
        <taxon>Hymenoptera</taxon>
        <taxon>Apocrita</taxon>
        <taxon>Aculeata</taxon>
        <taxon>Formicoidea</taxon>
        <taxon>Formicidae</taxon>
        <taxon>Myrmicinae</taxon>
        <taxon>Cardiocondyla</taxon>
    </lineage>
</organism>
<proteinExistence type="predicted"/>
<dbReference type="EMBL" id="JADYXP020000002">
    <property type="protein sequence ID" value="KAL0131368.1"/>
    <property type="molecule type" value="Genomic_DNA"/>
</dbReference>
<dbReference type="Proteomes" id="UP001430953">
    <property type="component" value="Unassembled WGS sequence"/>
</dbReference>
<keyword evidence="1" id="KW-0472">Membrane</keyword>
<feature type="transmembrane region" description="Helical" evidence="1">
    <location>
        <begin position="78"/>
        <end position="96"/>
    </location>
</feature>
<sequence length="113" mass="14039">MNNANSRGEYTKIISVKSRTNQRERKLYSRERRRRRWRHTFARTCGRRCIAQLSETLRNRYLKTEEMILKLKFGNRNFFFIFFFIDLLAFEYGRWMDLSHGRRKARRFLTLFS</sequence>
<protein>
    <submittedName>
        <fullName evidence="2">Uncharacterized protein</fullName>
    </submittedName>
</protein>
<comment type="caution">
    <text evidence="2">The sequence shown here is derived from an EMBL/GenBank/DDBJ whole genome shotgun (WGS) entry which is preliminary data.</text>
</comment>
<gene>
    <name evidence="2" type="ORF">PUN28_002710</name>
</gene>